<evidence type="ECO:0000313" key="7">
    <source>
        <dbReference type="Proteomes" id="UP000176423"/>
    </source>
</evidence>
<dbReference type="GO" id="GO:0005524">
    <property type="term" value="F:ATP binding"/>
    <property type="evidence" value="ECO:0007669"/>
    <property type="project" value="UniProtKB-UniRule"/>
</dbReference>
<gene>
    <name evidence="6" type="ORF">A2914_01490</name>
</gene>
<dbReference type="InterPro" id="IPR036451">
    <property type="entry name" value="CblAdoTrfase-like_sf"/>
</dbReference>
<evidence type="ECO:0000256" key="3">
    <source>
        <dbReference type="ARBA" id="ARBA00022840"/>
    </source>
</evidence>
<keyword evidence="1 4" id="KW-0808">Transferase</keyword>
<keyword evidence="3 4" id="KW-0067">ATP-binding</keyword>
<dbReference type="InterPro" id="IPR016030">
    <property type="entry name" value="CblAdoTrfase-like"/>
</dbReference>
<comment type="similarity">
    <text evidence="4">Belongs to the Cob(I)alamin adenosyltransferase family.</text>
</comment>
<proteinExistence type="inferred from homology"/>
<dbReference type="InterPro" id="IPR029499">
    <property type="entry name" value="PduO-typ"/>
</dbReference>
<accession>A0A1F6X363</accession>
<dbReference type="Pfam" id="PF01923">
    <property type="entry name" value="Cob_adeno_trans"/>
    <property type="match status" value="1"/>
</dbReference>
<evidence type="ECO:0000256" key="1">
    <source>
        <dbReference type="ARBA" id="ARBA00022679"/>
    </source>
</evidence>
<evidence type="ECO:0000259" key="5">
    <source>
        <dbReference type="Pfam" id="PF01923"/>
    </source>
</evidence>
<dbReference type="Gene3D" id="1.20.1200.10">
    <property type="entry name" value="Cobalamin adenosyltransferase-like"/>
    <property type="match status" value="1"/>
</dbReference>
<dbReference type="PANTHER" id="PTHR12213:SF0">
    <property type="entry name" value="CORRINOID ADENOSYLTRANSFERASE MMAB"/>
    <property type="match status" value="1"/>
</dbReference>
<keyword evidence="2 4" id="KW-0547">Nucleotide-binding</keyword>
<organism evidence="6 7">
    <name type="scientific">Candidatus Nomurabacteria bacterium RIFCSPLOWO2_01_FULL_41_21</name>
    <dbReference type="NCBI Taxonomy" id="1801776"/>
    <lineage>
        <taxon>Bacteria</taxon>
        <taxon>Candidatus Nomuraibacteriota</taxon>
    </lineage>
</organism>
<sequence length="180" mass="19830">MLYTKKGDGGTTKLFDSSKGERISKTASIFEALGTIDELNSALGYAKSLAQENEKFIAGNLEKIQGKLFIIQAEIAGADKYLKKEDVAFLEDLIAQIELSLSEINSFIIPGGTPLGAFLDFTRAIGRRAERKTLSLKEKGEREIKNESLIFLNRLSSALYALARLANKNGNITEYGPKYE</sequence>
<evidence type="ECO:0000313" key="6">
    <source>
        <dbReference type="EMBL" id="OGI88600.1"/>
    </source>
</evidence>
<reference evidence="6 7" key="1">
    <citation type="journal article" date="2016" name="Nat. Commun.">
        <title>Thousands of microbial genomes shed light on interconnected biogeochemical processes in an aquifer system.</title>
        <authorList>
            <person name="Anantharaman K."/>
            <person name="Brown C.T."/>
            <person name="Hug L.A."/>
            <person name="Sharon I."/>
            <person name="Castelle C.J."/>
            <person name="Probst A.J."/>
            <person name="Thomas B.C."/>
            <person name="Singh A."/>
            <person name="Wilkins M.J."/>
            <person name="Karaoz U."/>
            <person name="Brodie E.L."/>
            <person name="Williams K.H."/>
            <person name="Hubbard S.S."/>
            <person name="Banfield J.F."/>
        </authorList>
    </citation>
    <scope>NUCLEOTIDE SEQUENCE [LARGE SCALE GENOMIC DNA]</scope>
</reference>
<comment type="catalytic activity">
    <reaction evidence="4">
        <text>2 cob(II)yrinate a,c diamide + reduced [electron-transfer flavoprotein] + 2 ATP = 2 adenosylcob(III)yrinate a,c-diamide + 2 triphosphate + oxidized [electron-transfer flavoprotein] + 3 H(+)</text>
        <dbReference type="Rhea" id="RHEA:11528"/>
        <dbReference type="Rhea" id="RHEA-COMP:10685"/>
        <dbReference type="Rhea" id="RHEA-COMP:10686"/>
        <dbReference type="ChEBI" id="CHEBI:15378"/>
        <dbReference type="ChEBI" id="CHEBI:18036"/>
        <dbReference type="ChEBI" id="CHEBI:30616"/>
        <dbReference type="ChEBI" id="CHEBI:57692"/>
        <dbReference type="ChEBI" id="CHEBI:58307"/>
        <dbReference type="ChEBI" id="CHEBI:58503"/>
        <dbReference type="ChEBI" id="CHEBI:58537"/>
        <dbReference type="EC" id="2.5.1.17"/>
    </reaction>
</comment>
<dbReference type="GO" id="GO:0009236">
    <property type="term" value="P:cobalamin biosynthetic process"/>
    <property type="evidence" value="ECO:0007669"/>
    <property type="project" value="UniProtKB-UniRule"/>
</dbReference>
<comment type="pathway">
    <text evidence="4">Cofactor biosynthesis; adenosylcobalamin biosynthesis; adenosylcobalamin from cob(II)yrinate a,c-diamide: step 2/7.</text>
</comment>
<evidence type="ECO:0000256" key="4">
    <source>
        <dbReference type="RuleBase" id="RU366026"/>
    </source>
</evidence>
<name>A0A1F6X363_9BACT</name>
<dbReference type="GO" id="GO:0008817">
    <property type="term" value="F:corrinoid adenosyltransferase activity"/>
    <property type="evidence" value="ECO:0007669"/>
    <property type="project" value="UniProtKB-UniRule"/>
</dbReference>
<dbReference type="EC" id="2.5.1.17" evidence="4"/>
<dbReference type="NCBIfam" id="TIGR00636">
    <property type="entry name" value="PduO_Nterm"/>
    <property type="match status" value="1"/>
</dbReference>
<feature type="domain" description="Cobalamin adenosyltransferase-like" evidence="5">
    <location>
        <begin position="2"/>
        <end position="165"/>
    </location>
</feature>
<dbReference type="EMBL" id="MFVA01000010">
    <property type="protein sequence ID" value="OGI88600.1"/>
    <property type="molecule type" value="Genomic_DNA"/>
</dbReference>
<dbReference type="SUPFAM" id="SSF89028">
    <property type="entry name" value="Cobalamin adenosyltransferase-like"/>
    <property type="match status" value="1"/>
</dbReference>
<dbReference type="STRING" id="1801776.A2914_01490"/>
<comment type="catalytic activity">
    <reaction evidence="4">
        <text>2 cob(II)alamin + reduced [electron-transfer flavoprotein] + 2 ATP = 2 adenosylcob(III)alamin + 2 triphosphate + oxidized [electron-transfer flavoprotein] + 3 H(+)</text>
        <dbReference type="Rhea" id="RHEA:28671"/>
        <dbReference type="Rhea" id="RHEA-COMP:10685"/>
        <dbReference type="Rhea" id="RHEA-COMP:10686"/>
        <dbReference type="ChEBI" id="CHEBI:15378"/>
        <dbReference type="ChEBI" id="CHEBI:16304"/>
        <dbReference type="ChEBI" id="CHEBI:18036"/>
        <dbReference type="ChEBI" id="CHEBI:18408"/>
        <dbReference type="ChEBI" id="CHEBI:30616"/>
        <dbReference type="ChEBI" id="CHEBI:57692"/>
        <dbReference type="ChEBI" id="CHEBI:58307"/>
        <dbReference type="EC" id="2.5.1.17"/>
    </reaction>
</comment>
<dbReference type="PANTHER" id="PTHR12213">
    <property type="entry name" value="CORRINOID ADENOSYLTRANSFERASE"/>
    <property type="match status" value="1"/>
</dbReference>
<dbReference type="UniPathway" id="UPA00148">
    <property type="reaction ID" value="UER00233"/>
</dbReference>
<dbReference type="Proteomes" id="UP000176423">
    <property type="component" value="Unassembled WGS sequence"/>
</dbReference>
<dbReference type="AlphaFoldDB" id="A0A1F6X363"/>
<comment type="caution">
    <text evidence="6">The sequence shown here is derived from an EMBL/GenBank/DDBJ whole genome shotgun (WGS) entry which is preliminary data.</text>
</comment>
<protein>
    <recommendedName>
        <fullName evidence="4">Corrinoid adenosyltransferase</fullName>
        <ecNumber evidence="4">2.5.1.17</ecNumber>
    </recommendedName>
    <alternativeName>
        <fullName evidence="4">Cob(II)alamin adenosyltransferase</fullName>
    </alternativeName>
    <alternativeName>
        <fullName evidence="4">Cob(II)yrinic acid a,c-diamide adenosyltransferase</fullName>
    </alternativeName>
    <alternativeName>
        <fullName evidence="4">Cobinamide/cobalamin adenosyltransferase</fullName>
    </alternativeName>
</protein>
<evidence type="ECO:0000256" key="2">
    <source>
        <dbReference type="ARBA" id="ARBA00022741"/>
    </source>
</evidence>
<keyword evidence="4" id="KW-0169">Cobalamin biosynthesis</keyword>